<keyword evidence="3" id="KW-1185">Reference proteome</keyword>
<proteinExistence type="predicted"/>
<feature type="compositionally biased region" description="Basic and acidic residues" evidence="1">
    <location>
        <begin position="157"/>
        <end position="179"/>
    </location>
</feature>
<feature type="region of interest" description="Disordered" evidence="1">
    <location>
        <begin position="340"/>
        <end position="392"/>
    </location>
</feature>
<reference evidence="2 3" key="1">
    <citation type="submission" date="2021-12" db="EMBL/GenBank/DDBJ databases">
        <title>Genome sequencing of bacteria with rrn-lacking chromosome and rrn-plasmid.</title>
        <authorList>
            <person name="Anda M."/>
            <person name="Iwasaki W."/>
        </authorList>
    </citation>
    <scope>NUCLEOTIDE SEQUENCE [LARGE SCALE GENOMIC DNA]</scope>
    <source>
        <strain evidence="2 3">NBRC 15940</strain>
    </source>
</reference>
<feature type="compositionally biased region" description="Polar residues" evidence="1">
    <location>
        <begin position="218"/>
        <end position="227"/>
    </location>
</feature>
<feature type="region of interest" description="Disordered" evidence="1">
    <location>
        <begin position="304"/>
        <end position="325"/>
    </location>
</feature>
<dbReference type="RefSeq" id="WP_338235670.1">
    <property type="nucleotide sequence ID" value="NZ_BQKE01000001.1"/>
</dbReference>
<feature type="compositionally biased region" description="Basic and acidic residues" evidence="1">
    <location>
        <begin position="207"/>
        <end position="216"/>
    </location>
</feature>
<feature type="compositionally biased region" description="Basic and acidic residues" evidence="1">
    <location>
        <begin position="371"/>
        <end position="392"/>
    </location>
</feature>
<evidence type="ECO:0000313" key="3">
    <source>
        <dbReference type="Proteomes" id="UP001310022"/>
    </source>
</evidence>
<evidence type="ECO:0000256" key="1">
    <source>
        <dbReference type="SAM" id="MobiDB-lite"/>
    </source>
</evidence>
<feature type="compositionally biased region" description="Polar residues" evidence="1">
    <location>
        <begin position="132"/>
        <end position="143"/>
    </location>
</feature>
<accession>A0AAN4VVH7</accession>
<name>A0AAN4VVH7_9BACT</name>
<evidence type="ECO:0000313" key="2">
    <source>
        <dbReference type="EMBL" id="GJM59688.1"/>
    </source>
</evidence>
<feature type="compositionally biased region" description="Basic residues" evidence="1">
    <location>
        <begin position="234"/>
        <end position="243"/>
    </location>
</feature>
<organism evidence="2 3">
    <name type="scientific">Persicobacter diffluens</name>
    <dbReference type="NCBI Taxonomy" id="981"/>
    <lineage>
        <taxon>Bacteria</taxon>
        <taxon>Pseudomonadati</taxon>
        <taxon>Bacteroidota</taxon>
        <taxon>Cytophagia</taxon>
        <taxon>Cytophagales</taxon>
        <taxon>Persicobacteraceae</taxon>
        <taxon>Persicobacter</taxon>
    </lineage>
</organism>
<protein>
    <submittedName>
        <fullName evidence="2">Uncharacterized protein</fullName>
    </submittedName>
</protein>
<feature type="compositionally biased region" description="Polar residues" evidence="1">
    <location>
        <begin position="342"/>
        <end position="356"/>
    </location>
</feature>
<comment type="caution">
    <text evidence="2">The sequence shown here is derived from an EMBL/GenBank/DDBJ whole genome shotgun (WGS) entry which is preliminary data.</text>
</comment>
<feature type="region of interest" description="Disordered" evidence="1">
    <location>
        <begin position="41"/>
        <end position="261"/>
    </location>
</feature>
<dbReference type="AlphaFoldDB" id="A0AAN4VVH7"/>
<feature type="compositionally biased region" description="Basic residues" evidence="1">
    <location>
        <begin position="97"/>
        <end position="126"/>
    </location>
</feature>
<gene>
    <name evidence="2" type="ORF">PEDI_02400</name>
</gene>
<dbReference type="EMBL" id="BQKE01000001">
    <property type="protein sequence ID" value="GJM59688.1"/>
    <property type="molecule type" value="Genomic_DNA"/>
</dbReference>
<sequence length="819" mass="95675">MLLNICKYIWKGNSSPAHQYSLLLMVFGLMLFCQQGQAQNRPPSASDAIMYQSGSNKNAKDSNYKKRRERQRSNASKNTEAGLKKTKKSKELESKYLSKKQAKYKGRQKRKNEKAVYRKKSKKQRKGGGGVSESQPQRFNEQSPKPGRNMASQQEVVPERFKERPSNFDKYRGGKDRGVAYDGGGGITGRRRASELKRQGMSSSKGKSSDRLERKYLSQRQSRSTGDPASKSKYASRKSVYKKSSREQMNNRGEYKLTAERFKSYPNAEKFNPDKMKKINPTKERNDMRAKSMEGLAQGIYKRDPKGAKERYESKTRHQYSGDIRNGGQKRYARMVDKSIEAQRQGSVKGSASSTHQGRRVRASQFSRYTGDQRHLSYGQMEERRKSTSDRMMKQGLRIGQPMDSRRLESEFITRAQQEGKIMKGGKSRQQRQAEMQHKSMEMAGQGLRKVNPRYGEPKDKYLSKTVQNYQGSIRRQSKYDLYKQKSYEGLNEGMYVVDTHKEKQMRFKTMSKMMHQYGGDVVRKNKMSLYQDKSSEALAQGQYVVDTHKEKQMRYKAQSKYMHGYEGTMIRKNKVALYQDKSEEALGQGQYVVDTHKEKRMRYKAQSKYMHGYQGTIIQKNKVALYQDKSAEAQRQGQYVVDTRKMRQKHFKEMSQVAHNFSGTQVYSNKVTLYQDKSAEMQKQGLYMIDTKKMDNRHYKWMSKNAHQYEGSFVDHSRVIRKLKAKEAYRYSGEIPAKQYYQRERKRQVLASRMMRYEGTPHKEVGKLGMWWKGIWYNDTEMKAVKEKQKKPSYNAKEYEIWDTGSQFQSQREAMTIE</sequence>
<feature type="compositionally biased region" description="Basic and acidic residues" evidence="1">
    <location>
        <begin position="304"/>
        <end position="316"/>
    </location>
</feature>
<dbReference type="Proteomes" id="UP001310022">
    <property type="component" value="Unassembled WGS sequence"/>
</dbReference>